<evidence type="ECO:0000313" key="6">
    <source>
        <dbReference type="EMBL" id="PMP70016.1"/>
    </source>
</evidence>
<dbReference type="SMART" id="SM00382">
    <property type="entry name" value="AAA"/>
    <property type="match status" value="1"/>
</dbReference>
<keyword evidence="2" id="KW-0813">Transport</keyword>
<comment type="similarity">
    <text evidence="1">Belongs to the ABC transporter superfamily.</text>
</comment>
<dbReference type="PROSITE" id="PS50893">
    <property type="entry name" value="ABC_TRANSPORTER_2"/>
    <property type="match status" value="1"/>
</dbReference>
<dbReference type="InterPro" id="IPR003439">
    <property type="entry name" value="ABC_transporter-like_ATP-bd"/>
</dbReference>
<evidence type="ECO:0000256" key="3">
    <source>
        <dbReference type="ARBA" id="ARBA00022741"/>
    </source>
</evidence>
<feature type="domain" description="ABC transporter" evidence="5">
    <location>
        <begin position="18"/>
        <end position="246"/>
    </location>
</feature>
<evidence type="ECO:0000256" key="1">
    <source>
        <dbReference type="ARBA" id="ARBA00005417"/>
    </source>
</evidence>
<protein>
    <submittedName>
        <fullName evidence="6">Metal ABC transporter ATP-binding protein</fullName>
    </submittedName>
</protein>
<dbReference type="AlphaFoldDB" id="A0A2J6WI02"/>
<evidence type="ECO:0000313" key="7">
    <source>
        <dbReference type="Proteomes" id="UP000242881"/>
    </source>
</evidence>
<dbReference type="InterPro" id="IPR003593">
    <property type="entry name" value="AAA+_ATPase"/>
</dbReference>
<dbReference type="Pfam" id="PF00005">
    <property type="entry name" value="ABC_tran"/>
    <property type="match status" value="1"/>
</dbReference>
<dbReference type="InterPro" id="IPR017871">
    <property type="entry name" value="ABC_transporter-like_CS"/>
</dbReference>
<keyword evidence="4 6" id="KW-0067">ATP-binding</keyword>
<dbReference type="EMBL" id="PNIN01000059">
    <property type="protein sequence ID" value="PMP70016.1"/>
    <property type="molecule type" value="Genomic_DNA"/>
</dbReference>
<dbReference type="PANTHER" id="PTHR42734:SF17">
    <property type="entry name" value="METAL TRANSPORT SYSTEM ATP-BINDING PROTEIN TM_0124-RELATED"/>
    <property type="match status" value="1"/>
</dbReference>
<evidence type="ECO:0000256" key="4">
    <source>
        <dbReference type="ARBA" id="ARBA00022840"/>
    </source>
</evidence>
<dbReference type="GO" id="GO:0005524">
    <property type="term" value="F:ATP binding"/>
    <property type="evidence" value="ECO:0007669"/>
    <property type="project" value="UniProtKB-KW"/>
</dbReference>
<accession>A0A2J6WI02</accession>
<keyword evidence="3" id="KW-0547">Nucleotide-binding</keyword>
<dbReference type="InterPro" id="IPR027417">
    <property type="entry name" value="P-loop_NTPase"/>
</dbReference>
<dbReference type="PANTHER" id="PTHR42734">
    <property type="entry name" value="METAL TRANSPORT SYSTEM ATP-BINDING PROTEIN TM_0124-RELATED"/>
    <property type="match status" value="1"/>
</dbReference>
<reference evidence="6 7" key="1">
    <citation type="submission" date="2018-01" db="EMBL/GenBank/DDBJ databases">
        <title>Metagenomic assembled genomes from two thermal pools in the Uzon Caldera, Kamchatka, Russia.</title>
        <authorList>
            <person name="Wilkins L."/>
            <person name="Ettinger C."/>
        </authorList>
    </citation>
    <scope>NUCLEOTIDE SEQUENCE [LARGE SCALE GENOMIC DNA]</scope>
    <source>
        <strain evidence="6">ZAV-05</strain>
    </source>
</reference>
<name>A0A2J6WI02_9BACT</name>
<dbReference type="Proteomes" id="UP000242881">
    <property type="component" value="Unassembled WGS sequence"/>
</dbReference>
<dbReference type="SUPFAM" id="SSF52540">
    <property type="entry name" value="P-loop containing nucleoside triphosphate hydrolases"/>
    <property type="match status" value="1"/>
</dbReference>
<comment type="caution">
    <text evidence="6">The sequence shown here is derived from an EMBL/GenBank/DDBJ whole genome shotgun (WGS) entry which is preliminary data.</text>
</comment>
<evidence type="ECO:0000256" key="2">
    <source>
        <dbReference type="ARBA" id="ARBA00022448"/>
    </source>
</evidence>
<dbReference type="InterPro" id="IPR050153">
    <property type="entry name" value="Metal_Ion_Import_ABC"/>
</dbReference>
<organism evidence="6 7">
    <name type="scientific">Calditerrivibrio nitroreducens</name>
    <dbReference type="NCBI Taxonomy" id="477976"/>
    <lineage>
        <taxon>Bacteria</taxon>
        <taxon>Pseudomonadati</taxon>
        <taxon>Deferribacterota</taxon>
        <taxon>Deferribacteres</taxon>
        <taxon>Deferribacterales</taxon>
        <taxon>Calditerrivibrionaceae</taxon>
    </lineage>
</organism>
<evidence type="ECO:0000259" key="5">
    <source>
        <dbReference type="PROSITE" id="PS50893"/>
    </source>
</evidence>
<gene>
    <name evidence="6" type="ORF">C0187_06090</name>
</gene>
<sequence length="260" mass="29689">MCITGNCRWVRVKLKTIVDLQRIYFKYDNEDFWILEDVNLTLKEGDYLIIVGPNGGGKTTLIKAMLGLLTPTKGLVNLNIKQSDIGYLPQYISLKRDFPIKVKDVILLGLPRGKVFSNEYFEEIVSELKISELLHKRVSELSGGQLQRVLLARAVISKPRLLILDEPTSNIDPYGTFCFFSYLEKLNKYMTIVMVTHNLGLIMSGVKSVACVNRKLIFMDKPQINQEMIELMYGVHDQHSCHLGQYLHDEIEHISRGGII</sequence>
<proteinExistence type="inferred from homology"/>
<dbReference type="PROSITE" id="PS00211">
    <property type="entry name" value="ABC_TRANSPORTER_1"/>
    <property type="match status" value="1"/>
</dbReference>
<dbReference type="Gene3D" id="3.40.50.300">
    <property type="entry name" value="P-loop containing nucleotide triphosphate hydrolases"/>
    <property type="match status" value="1"/>
</dbReference>
<dbReference type="GO" id="GO:0016887">
    <property type="term" value="F:ATP hydrolysis activity"/>
    <property type="evidence" value="ECO:0007669"/>
    <property type="project" value="InterPro"/>
</dbReference>